<accession>A0ABS5QC16</accession>
<proteinExistence type="predicted"/>
<comment type="subcellular location">
    <subcellularLocation>
        <location evidence="1">Endomembrane system</location>
        <topology evidence="1">Multi-pass membrane protein</topology>
    </subcellularLocation>
    <subcellularLocation>
        <location evidence="2">Endoplasmic reticulum membrane</location>
    </subcellularLocation>
</comment>
<evidence type="ECO:0000256" key="7">
    <source>
        <dbReference type="SAM" id="MobiDB-lite"/>
    </source>
</evidence>
<sequence length="378" mass="40390">MSQSDGGDVFTSTSSKSWFSRLGGAFTGLLVGIVLIPLAGWLLFWNEGRAVQTARSLTEGAGLVQSVSADRPDPANQGLLIHVAGPARSARLPTDQELDVSPPAGSLRLVRQVEMYQWIEESRSETRTRLGGGTETVTTSSYHREWREGRVDSGRFRQPDGHRNPQPRYGDRSFAAEGVTLGGFRLAPGQLDGLPADEAVTLPDGQATRFIGRDPDEPTVGDLRITWRVARPDGLSVIGAQQGDGFAPFATRAGDRLLMVRGGNLPASEMFQQAQDDNALNTWLVRLVGVILMFAGWALVFNPLKVLSDVIPPLGAVVGFGTGALAMVLTALVAPVVIAVAWLVYRPLVGIAILVVGAAIAFGIARLRRGRRPAAQPA</sequence>
<keyword evidence="4" id="KW-0256">Endoplasmic reticulum</keyword>
<name>A0ABS5QC16_9PROT</name>
<feature type="compositionally biased region" description="Basic and acidic residues" evidence="7">
    <location>
        <begin position="142"/>
        <end position="163"/>
    </location>
</feature>
<feature type="transmembrane region" description="Helical" evidence="8">
    <location>
        <begin position="22"/>
        <end position="45"/>
    </location>
</feature>
<comment type="caution">
    <text evidence="9">The sequence shown here is derived from an EMBL/GenBank/DDBJ whole genome shotgun (WGS) entry which is preliminary data.</text>
</comment>
<feature type="transmembrane region" description="Helical" evidence="8">
    <location>
        <begin position="314"/>
        <end position="342"/>
    </location>
</feature>
<evidence type="ECO:0000256" key="3">
    <source>
        <dbReference type="ARBA" id="ARBA00022692"/>
    </source>
</evidence>
<keyword evidence="3 8" id="KW-0812">Transmembrane</keyword>
<feature type="region of interest" description="Disordered" evidence="7">
    <location>
        <begin position="127"/>
        <end position="172"/>
    </location>
</feature>
<dbReference type="PANTHER" id="PTHR13416:SF2">
    <property type="entry name" value="TRANSMEMBRANE PROTEIN 43"/>
    <property type="match status" value="1"/>
</dbReference>
<evidence type="ECO:0000256" key="2">
    <source>
        <dbReference type="ARBA" id="ARBA00004586"/>
    </source>
</evidence>
<gene>
    <name evidence="9" type="ORF">KHU32_04255</name>
</gene>
<evidence type="ECO:0000256" key="1">
    <source>
        <dbReference type="ARBA" id="ARBA00004127"/>
    </source>
</evidence>
<dbReference type="Pfam" id="PF07787">
    <property type="entry name" value="TMEM43"/>
    <property type="match status" value="1"/>
</dbReference>
<dbReference type="PANTHER" id="PTHR13416">
    <property type="match status" value="1"/>
</dbReference>
<evidence type="ECO:0000256" key="5">
    <source>
        <dbReference type="ARBA" id="ARBA00022989"/>
    </source>
</evidence>
<keyword evidence="5 8" id="KW-1133">Transmembrane helix</keyword>
<keyword evidence="10" id="KW-1185">Reference proteome</keyword>
<dbReference type="InterPro" id="IPR012430">
    <property type="entry name" value="TMEM43_fam"/>
</dbReference>
<evidence type="ECO:0000256" key="6">
    <source>
        <dbReference type="ARBA" id="ARBA00023136"/>
    </source>
</evidence>
<dbReference type="EMBL" id="JAHCDA010000001">
    <property type="protein sequence ID" value="MBS7810138.1"/>
    <property type="molecule type" value="Genomic_DNA"/>
</dbReference>
<evidence type="ECO:0000313" key="10">
    <source>
        <dbReference type="Proteomes" id="UP000766336"/>
    </source>
</evidence>
<evidence type="ECO:0000256" key="4">
    <source>
        <dbReference type="ARBA" id="ARBA00022824"/>
    </source>
</evidence>
<feature type="transmembrane region" description="Helical" evidence="8">
    <location>
        <begin position="348"/>
        <end position="367"/>
    </location>
</feature>
<dbReference type="RefSeq" id="WP_213668776.1">
    <property type="nucleotide sequence ID" value="NZ_JAHCDA010000001.1"/>
</dbReference>
<keyword evidence="6 8" id="KW-0472">Membrane</keyword>
<dbReference type="Proteomes" id="UP000766336">
    <property type="component" value="Unassembled WGS sequence"/>
</dbReference>
<evidence type="ECO:0000313" key="9">
    <source>
        <dbReference type="EMBL" id="MBS7810138.1"/>
    </source>
</evidence>
<protein>
    <submittedName>
        <fullName evidence="9">TMEM43 family protein</fullName>
    </submittedName>
</protein>
<feature type="transmembrane region" description="Helical" evidence="8">
    <location>
        <begin position="283"/>
        <end position="302"/>
    </location>
</feature>
<reference evidence="9 10" key="1">
    <citation type="submission" date="2021-05" db="EMBL/GenBank/DDBJ databases">
        <title>Roseococcus sp. XZZS9, whole genome shotgun sequencing project.</title>
        <authorList>
            <person name="Zhao G."/>
            <person name="Shen L."/>
        </authorList>
    </citation>
    <scope>NUCLEOTIDE SEQUENCE [LARGE SCALE GENOMIC DNA]</scope>
    <source>
        <strain evidence="9 10">XZZS9</strain>
    </source>
</reference>
<evidence type="ECO:0000256" key="8">
    <source>
        <dbReference type="SAM" id="Phobius"/>
    </source>
</evidence>
<organism evidence="9 10">
    <name type="scientific">Roseococcus pinisoli</name>
    <dbReference type="NCBI Taxonomy" id="2835040"/>
    <lineage>
        <taxon>Bacteria</taxon>
        <taxon>Pseudomonadati</taxon>
        <taxon>Pseudomonadota</taxon>
        <taxon>Alphaproteobacteria</taxon>
        <taxon>Acetobacterales</taxon>
        <taxon>Roseomonadaceae</taxon>
        <taxon>Roseococcus</taxon>
    </lineage>
</organism>